<dbReference type="Proteomes" id="UP000283509">
    <property type="component" value="Unassembled WGS sequence"/>
</dbReference>
<dbReference type="EMBL" id="QCYY01002881">
    <property type="protein sequence ID" value="ROT66841.1"/>
    <property type="molecule type" value="Genomic_DNA"/>
</dbReference>
<organism evidence="2 3">
    <name type="scientific">Penaeus vannamei</name>
    <name type="common">Whiteleg shrimp</name>
    <name type="synonym">Litopenaeus vannamei</name>
    <dbReference type="NCBI Taxonomy" id="6689"/>
    <lineage>
        <taxon>Eukaryota</taxon>
        <taxon>Metazoa</taxon>
        <taxon>Ecdysozoa</taxon>
        <taxon>Arthropoda</taxon>
        <taxon>Crustacea</taxon>
        <taxon>Multicrustacea</taxon>
        <taxon>Malacostraca</taxon>
        <taxon>Eumalacostraca</taxon>
        <taxon>Eucarida</taxon>
        <taxon>Decapoda</taxon>
        <taxon>Dendrobranchiata</taxon>
        <taxon>Penaeoidea</taxon>
        <taxon>Penaeidae</taxon>
        <taxon>Penaeus</taxon>
    </lineage>
</organism>
<dbReference type="OrthoDB" id="2213137at2759"/>
<evidence type="ECO:0008006" key="4">
    <source>
        <dbReference type="Google" id="ProtNLM"/>
    </source>
</evidence>
<keyword evidence="1" id="KW-0472">Membrane</keyword>
<feature type="transmembrane region" description="Helical" evidence="1">
    <location>
        <begin position="29"/>
        <end position="59"/>
    </location>
</feature>
<dbReference type="Gene3D" id="1.20.1250.20">
    <property type="entry name" value="MFS general substrate transporter like domains"/>
    <property type="match status" value="1"/>
</dbReference>
<reference evidence="2 3" key="1">
    <citation type="submission" date="2018-04" db="EMBL/GenBank/DDBJ databases">
        <authorList>
            <person name="Zhang X."/>
            <person name="Yuan J."/>
            <person name="Li F."/>
            <person name="Xiang J."/>
        </authorList>
    </citation>
    <scope>NUCLEOTIDE SEQUENCE [LARGE SCALE GENOMIC DNA]</scope>
    <source>
        <tissue evidence="2">Muscle</tissue>
    </source>
</reference>
<dbReference type="SUPFAM" id="SSF103473">
    <property type="entry name" value="MFS general substrate transporter"/>
    <property type="match status" value="1"/>
</dbReference>
<gene>
    <name evidence="2" type="ORF">C7M84_015112</name>
</gene>
<evidence type="ECO:0000256" key="1">
    <source>
        <dbReference type="SAM" id="Phobius"/>
    </source>
</evidence>
<evidence type="ECO:0000313" key="2">
    <source>
        <dbReference type="EMBL" id="ROT66841.1"/>
    </source>
</evidence>
<protein>
    <recommendedName>
        <fullName evidence="4">Major facilitator superfamily (MFS) profile domain-containing protein</fullName>
    </recommendedName>
</protein>
<sequence length="101" mass="11294">MGSLTNAFFMLGGPISSSFIQRFGCRSSLILGSVLIMTGYIASAFTTSLEMLFFTYGIVIGNEPLGRRSWPRGPDSTRCSPCPFVRFFATAVLYMWNRHDY</sequence>
<evidence type="ECO:0000313" key="3">
    <source>
        <dbReference type="Proteomes" id="UP000283509"/>
    </source>
</evidence>
<proteinExistence type="predicted"/>
<reference evidence="2 3" key="2">
    <citation type="submission" date="2019-01" db="EMBL/GenBank/DDBJ databases">
        <title>The decoding of complex shrimp genome reveals the adaptation for benthos swimmer, frequently molting mechanism and breeding impact on genome.</title>
        <authorList>
            <person name="Sun Y."/>
            <person name="Gao Y."/>
            <person name="Yu Y."/>
        </authorList>
    </citation>
    <scope>NUCLEOTIDE SEQUENCE [LARGE SCALE GENOMIC DNA]</scope>
    <source>
        <tissue evidence="2">Muscle</tissue>
    </source>
</reference>
<name>A0A3R7NU88_PENVA</name>
<dbReference type="InterPro" id="IPR036259">
    <property type="entry name" value="MFS_trans_sf"/>
</dbReference>
<accession>A0A3R7NU88</accession>
<keyword evidence="1" id="KW-0812">Transmembrane</keyword>
<comment type="caution">
    <text evidence="2">The sequence shown here is derived from an EMBL/GenBank/DDBJ whole genome shotgun (WGS) entry which is preliminary data.</text>
</comment>
<keyword evidence="3" id="KW-1185">Reference proteome</keyword>
<keyword evidence="1" id="KW-1133">Transmembrane helix</keyword>
<dbReference type="AlphaFoldDB" id="A0A3R7NU88"/>